<reference evidence="7 8" key="1">
    <citation type="submission" date="2023-09" db="EMBL/GenBank/DDBJ databases">
        <authorList>
            <person name="Rey-Velasco X."/>
        </authorList>
    </citation>
    <scope>NUCLEOTIDE SEQUENCE [LARGE SCALE GENOMIC DNA]</scope>
    <source>
        <strain evidence="7 8">W345</strain>
    </source>
</reference>
<keyword evidence="2 6" id="KW-0812">Transmembrane</keyword>
<dbReference type="RefSeq" id="WP_311364845.1">
    <property type="nucleotide sequence ID" value="NZ_JAVRIC010000010.1"/>
</dbReference>
<evidence type="ECO:0000256" key="1">
    <source>
        <dbReference type="ARBA" id="ARBA00004141"/>
    </source>
</evidence>
<keyword evidence="8" id="KW-1185">Reference proteome</keyword>
<dbReference type="NCBIfam" id="TIGR02210">
    <property type="entry name" value="rodA_shape"/>
    <property type="match status" value="1"/>
</dbReference>
<dbReference type="PANTHER" id="PTHR30474">
    <property type="entry name" value="CELL CYCLE PROTEIN"/>
    <property type="match status" value="1"/>
</dbReference>
<keyword evidence="6" id="KW-1003">Cell membrane</keyword>
<comment type="pathway">
    <text evidence="6">Cell wall biogenesis; peptidoglycan biosynthesis.</text>
</comment>
<keyword evidence="6" id="KW-0573">Peptidoglycan synthesis</keyword>
<evidence type="ECO:0000256" key="2">
    <source>
        <dbReference type="ARBA" id="ARBA00022692"/>
    </source>
</evidence>
<dbReference type="EMBL" id="JAVRIC010000010">
    <property type="protein sequence ID" value="MDT0497454.1"/>
    <property type="molecule type" value="Genomic_DNA"/>
</dbReference>
<evidence type="ECO:0000256" key="4">
    <source>
        <dbReference type="ARBA" id="ARBA00022989"/>
    </source>
</evidence>
<sequence>MTELDAAPRSQIGLLARLHVDAWLAVLLLAVCSVGLFVIYSATGSDGGAVISQVQRIGMGIVALLICAQAPPELYRNFAPYLYAAGLLLLLAVLVLGDHSKGAQRWLDLGVVRFQPSEIMKIAVPMMVASYLHGSNIPPRLQTLAGAVVLVAVPTALVAVQPDLGTSLLVVAAGGFVLFFGGLSWRWIASVVGLATAAAPIVWMNMREYQQQRVLTFLDPSSDPLGAGYHITQSKIAIGSGGIFGKGWLNGTQASLDFLPESHTDFIFAVFAEEMGLLGVLALLTLYTLIVARGLVIALRGQDTFQRILAGGLSLTFFLYVFINIGMVMGLMPVVGVPLPLVSFGGTSMVSLMAGFGILMSIQTHRKLISS</sequence>
<feature type="transmembrane region" description="Helical" evidence="6">
    <location>
        <begin position="141"/>
        <end position="158"/>
    </location>
</feature>
<feature type="transmembrane region" description="Helical" evidence="6">
    <location>
        <begin position="22"/>
        <end position="42"/>
    </location>
</feature>
<feature type="transmembrane region" description="Helical" evidence="6">
    <location>
        <begin position="275"/>
        <end position="296"/>
    </location>
</feature>
<dbReference type="InterPro" id="IPR011923">
    <property type="entry name" value="RodA/MrdB"/>
</dbReference>
<dbReference type="EC" id="2.4.99.28" evidence="6"/>
<dbReference type="InterPro" id="IPR001182">
    <property type="entry name" value="FtsW/RodA"/>
</dbReference>
<keyword evidence="6" id="KW-0997">Cell inner membrane</keyword>
<dbReference type="Pfam" id="PF01098">
    <property type="entry name" value="FTSW_RODA_SPOVE"/>
    <property type="match status" value="1"/>
</dbReference>
<name>A0ABU2WJN6_9GAMM</name>
<feature type="transmembrane region" description="Helical" evidence="6">
    <location>
        <begin position="341"/>
        <end position="362"/>
    </location>
</feature>
<evidence type="ECO:0000313" key="7">
    <source>
        <dbReference type="EMBL" id="MDT0497454.1"/>
    </source>
</evidence>
<accession>A0ABU2WJN6</accession>
<evidence type="ECO:0000256" key="3">
    <source>
        <dbReference type="ARBA" id="ARBA00022960"/>
    </source>
</evidence>
<dbReference type="Proteomes" id="UP001254608">
    <property type="component" value="Unassembled WGS sequence"/>
</dbReference>
<comment type="similarity">
    <text evidence="6">Belongs to the SEDS family. MrdB/RodA subfamily.</text>
</comment>
<organism evidence="7 8">
    <name type="scientific">Banduia mediterranea</name>
    <dbReference type="NCBI Taxonomy" id="3075609"/>
    <lineage>
        <taxon>Bacteria</taxon>
        <taxon>Pseudomonadati</taxon>
        <taxon>Pseudomonadota</taxon>
        <taxon>Gammaproteobacteria</taxon>
        <taxon>Nevskiales</taxon>
        <taxon>Algiphilaceae</taxon>
        <taxon>Banduia</taxon>
    </lineage>
</organism>
<evidence type="ECO:0000256" key="5">
    <source>
        <dbReference type="ARBA" id="ARBA00023136"/>
    </source>
</evidence>
<comment type="function">
    <text evidence="6">Peptidoglycan polymerase that is essential for cell wall elongation.</text>
</comment>
<keyword evidence="6" id="KW-0961">Cell wall biogenesis/degradation</keyword>
<comment type="caution">
    <text evidence="7">The sequence shown here is derived from an EMBL/GenBank/DDBJ whole genome shotgun (WGS) entry which is preliminary data.</text>
</comment>
<gene>
    <name evidence="6 7" type="primary">rodA</name>
    <name evidence="6" type="synonym">mrdB</name>
    <name evidence="7" type="ORF">RM530_08765</name>
</gene>
<comment type="catalytic activity">
    <reaction evidence="6">
        <text>[GlcNAc-(1-&gt;4)-Mur2Ac(oyl-L-Ala-gamma-D-Glu-L-Lys-D-Ala-D-Ala)](n)-di-trans,octa-cis-undecaprenyl diphosphate + beta-D-GlcNAc-(1-&gt;4)-Mur2Ac(oyl-L-Ala-gamma-D-Glu-L-Lys-D-Ala-D-Ala)-di-trans,octa-cis-undecaprenyl diphosphate = [GlcNAc-(1-&gt;4)-Mur2Ac(oyl-L-Ala-gamma-D-Glu-L-Lys-D-Ala-D-Ala)](n+1)-di-trans,octa-cis-undecaprenyl diphosphate + di-trans,octa-cis-undecaprenyl diphosphate + H(+)</text>
        <dbReference type="Rhea" id="RHEA:23708"/>
        <dbReference type="Rhea" id="RHEA-COMP:9602"/>
        <dbReference type="Rhea" id="RHEA-COMP:9603"/>
        <dbReference type="ChEBI" id="CHEBI:15378"/>
        <dbReference type="ChEBI" id="CHEBI:58405"/>
        <dbReference type="ChEBI" id="CHEBI:60033"/>
        <dbReference type="ChEBI" id="CHEBI:78435"/>
        <dbReference type="EC" id="2.4.99.28"/>
    </reaction>
</comment>
<keyword evidence="3 6" id="KW-0133">Cell shape</keyword>
<keyword evidence="4 6" id="KW-1133">Transmembrane helix</keyword>
<evidence type="ECO:0000256" key="6">
    <source>
        <dbReference type="HAMAP-Rule" id="MF_02079"/>
    </source>
</evidence>
<comment type="subcellular location">
    <subcellularLocation>
        <location evidence="6">Cell inner membrane</location>
        <topology evidence="6">Multi-pass membrane protein</topology>
    </subcellularLocation>
    <subcellularLocation>
        <location evidence="1">Membrane</location>
        <topology evidence="1">Multi-pass membrane protein</topology>
    </subcellularLocation>
</comment>
<feature type="transmembrane region" description="Helical" evidence="6">
    <location>
        <begin position="78"/>
        <end position="97"/>
    </location>
</feature>
<proteinExistence type="inferred from homology"/>
<dbReference type="HAMAP" id="MF_02079">
    <property type="entry name" value="PGT_RodA"/>
    <property type="match status" value="1"/>
</dbReference>
<protein>
    <recommendedName>
        <fullName evidence="6">Peptidoglycan glycosyltransferase MrdB</fullName>
        <shortName evidence="6">PGT</shortName>
        <ecNumber evidence="6">2.4.99.28</ecNumber>
    </recommendedName>
    <alternativeName>
        <fullName evidence="6">Cell elongation protein RodA</fullName>
    </alternativeName>
    <alternativeName>
        <fullName evidence="6">Cell wall polymerase</fullName>
    </alternativeName>
    <alternativeName>
        <fullName evidence="6">Peptidoglycan polymerase</fullName>
        <shortName evidence="6">PG polymerase</shortName>
    </alternativeName>
</protein>
<keyword evidence="6" id="KW-0328">Glycosyltransferase</keyword>
<feature type="transmembrane region" description="Helical" evidence="6">
    <location>
        <begin position="308"/>
        <end position="335"/>
    </location>
</feature>
<dbReference type="PANTHER" id="PTHR30474:SF1">
    <property type="entry name" value="PEPTIDOGLYCAN GLYCOSYLTRANSFERASE MRDB"/>
    <property type="match status" value="1"/>
</dbReference>
<evidence type="ECO:0000313" key="8">
    <source>
        <dbReference type="Proteomes" id="UP001254608"/>
    </source>
</evidence>
<feature type="transmembrane region" description="Helical" evidence="6">
    <location>
        <begin position="164"/>
        <end position="180"/>
    </location>
</feature>
<keyword evidence="6" id="KW-0808">Transferase</keyword>
<keyword evidence="5 6" id="KW-0472">Membrane</keyword>